<keyword evidence="4" id="KW-0732">Signal</keyword>
<name>A0A814K0P4_9BILA</name>
<protein>
    <recommendedName>
        <fullName evidence="8">Ankyrin repeat protein</fullName>
    </recommendedName>
</protein>
<organism evidence="5 7">
    <name type="scientific">Rotaria sordida</name>
    <dbReference type="NCBI Taxonomy" id="392033"/>
    <lineage>
        <taxon>Eukaryota</taxon>
        <taxon>Metazoa</taxon>
        <taxon>Spiralia</taxon>
        <taxon>Gnathifera</taxon>
        <taxon>Rotifera</taxon>
        <taxon>Eurotatoria</taxon>
        <taxon>Bdelloidea</taxon>
        <taxon>Philodinida</taxon>
        <taxon>Philodinidae</taxon>
        <taxon>Rotaria</taxon>
    </lineage>
</organism>
<evidence type="ECO:0000256" key="2">
    <source>
        <dbReference type="ARBA" id="ARBA00023043"/>
    </source>
</evidence>
<dbReference type="PROSITE" id="PS50297">
    <property type="entry name" value="ANK_REP_REGION"/>
    <property type="match status" value="1"/>
</dbReference>
<dbReference type="OrthoDB" id="20872at2759"/>
<evidence type="ECO:0000313" key="5">
    <source>
        <dbReference type="EMBL" id="CAF1042930.1"/>
    </source>
</evidence>
<dbReference type="PANTHER" id="PTHR24198:SF165">
    <property type="entry name" value="ANKYRIN REPEAT-CONTAINING PROTEIN-RELATED"/>
    <property type="match status" value="1"/>
</dbReference>
<evidence type="ECO:0008006" key="8">
    <source>
        <dbReference type="Google" id="ProtNLM"/>
    </source>
</evidence>
<dbReference type="SMART" id="SM00248">
    <property type="entry name" value="ANK"/>
    <property type="match status" value="2"/>
</dbReference>
<keyword evidence="1" id="KW-0677">Repeat</keyword>
<keyword evidence="2 3" id="KW-0040">ANK repeat</keyword>
<dbReference type="PROSITE" id="PS50088">
    <property type="entry name" value="ANK_REPEAT"/>
    <property type="match status" value="1"/>
</dbReference>
<proteinExistence type="predicted"/>
<dbReference type="Proteomes" id="UP000663823">
    <property type="component" value="Unassembled WGS sequence"/>
</dbReference>
<reference evidence="5" key="1">
    <citation type="submission" date="2021-02" db="EMBL/GenBank/DDBJ databases">
        <authorList>
            <person name="Nowell W R."/>
        </authorList>
    </citation>
    <scope>NUCLEOTIDE SEQUENCE</scope>
</reference>
<sequence length="115" mass="12951">MWMWMWFQLISTYTHSENFDVVELLLKHGGDPNAITKLSSTLFLLASKLYDLDIIEPYVEASNNLDFAPIGSDTNELNTTGQIAFFIATLTNHVDVMRFLIENGTDVNTTENGST</sequence>
<dbReference type="SUPFAM" id="SSF48403">
    <property type="entry name" value="Ankyrin repeat"/>
    <property type="match status" value="1"/>
</dbReference>
<feature type="signal peptide" evidence="4">
    <location>
        <begin position="1"/>
        <end position="16"/>
    </location>
</feature>
<dbReference type="AlphaFoldDB" id="A0A814K0P4"/>
<dbReference type="EMBL" id="CAJOAX010000477">
    <property type="protein sequence ID" value="CAF3598281.1"/>
    <property type="molecule type" value="Genomic_DNA"/>
</dbReference>
<evidence type="ECO:0000256" key="4">
    <source>
        <dbReference type="SAM" id="SignalP"/>
    </source>
</evidence>
<dbReference type="Pfam" id="PF12796">
    <property type="entry name" value="Ank_2"/>
    <property type="match status" value="1"/>
</dbReference>
<feature type="repeat" description="ANK" evidence="3">
    <location>
        <begin position="80"/>
        <end position="112"/>
    </location>
</feature>
<gene>
    <name evidence="6" type="ORF">OTI717_LOCUS6667</name>
    <name evidence="5" type="ORF">RFH988_LOCUS16316</name>
</gene>
<evidence type="ECO:0000313" key="6">
    <source>
        <dbReference type="EMBL" id="CAF3598281.1"/>
    </source>
</evidence>
<evidence type="ECO:0000256" key="1">
    <source>
        <dbReference type="ARBA" id="ARBA00022737"/>
    </source>
</evidence>
<dbReference type="EMBL" id="CAJNOO010000831">
    <property type="protein sequence ID" value="CAF1042930.1"/>
    <property type="molecule type" value="Genomic_DNA"/>
</dbReference>
<feature type="chain" id="PRO_5036224985" description="Ankyrin repeat protein" evidence="4">
    <location>
        <begin position="17"/>
        <end position="115"/>
    </location>
</feature>
<comment type="caution">
    <text evidence="5">The sequence shown here is derived from an EMBL/GenBank/DDBJ whole genome shotgun (WGS) entry which is preliminary data.</text>
</comment>
<dbReference type="PANTHER" id="PTHR24198">
    <property type="entry name" value="ANKYRIN REPEAT AND PROTEIN KINASE DOMAIN-CONTAINING PROTEIN"/>
    <property type="match status" value="1"/>
</dbReference>
<dbReference type="InterPro" id="IPR002110">
    <property type="entry name" value="Ankyrin_rpt"/>
</dbReference>
<evidence type="ECO:0000313" key="7">
    <source>
        <dbReference type="Proteomes" id="UP000663882"/>
    </source>
</evidence>
<dbReference type="Proteomes" id="UP000663882">
    <property type="component" value="Unassembled WGS sequence"/>
</dbReference>
<accession>A0A814K0P4</accession>
<dbReference type="Gene3D" id="1.25.40.20">
    <property type="entry name" value="Ankyrin repeat-containing domain"/>
    <property type="match status" value="1"/>
</dbReference>
<evidence type="ECO:0000256" key="3">
    <source>
        <dbReference type="PROSITE-ProRule" id="PRU00023"/>
    </source>
</evidence>
<dbReference type="InterPro" id="IPR036770">
    <property type="entry name" value="Ankyrin_rpt-contain_sf"/>
</dbReference>